<keyword evidence="2" id="KW-1185">Reference proteome</keyword>
<dbReference type="OrthoDB" id="286822at2"/>
<name>A0A2Z3HFB5_9BACT</name>
<sequence length="81" mass="9116">MRDIYGNPFRPVTFSTEWRTGTTTAIARQMYESRDFGAMPILADAIQDAGCDSDDILAHCRDPQQVHVRGCWVVDLVLGKE</sequence>
<evidence type="ECO:0000313" key="1">
    <source>
        <dbReference type="EMBL" id="AWM42466.1"/>
    </source>
</evidence>
<organism evidence="1 2">
    <name type="scientific">Gemmata obscuriglobus</name>
    <dbReference type="NCBI Taxonomy" id="114"/>
    <lineage>
        <taxon>Bacteria</taxon>
        <taxon>Pseudomonadati</taxon>
        <taxon>Planctomycetota</taxon>
        <taxon>Planctomycetia</taxon>
        <taxon>Gemmatales</taxon>
        <taxon>Gemmataceae</taxon>
        <taxon>Gemmata</taxon>
    </lineage>
</organism>
<evidence type="ECO:0000313" key="2">
    <source>
        <dbReference type="Proteomes" id="UP000245802"/>
    </source>
</evidence>
<dbReference type="EMBL" id="CP025958">
    <property type="protein sequence ID" value="AWM42466.1"/>
    <property type="molecule type" value="Genomic_DNA"/>
</dbReference>
<dbReference type="Proteomes" id="UP000245802">
    <property type="component" value="Chromosome"/>
</dbReference>
<proteinExistence type="predicted"/>
<protein>
    <submittedName>
        <fullName evidence="1">Uncharacterized protein</fullName>
    </submittedName>
</protein>
<accession>A0A2Z3HFB5</accession>
<gene>
    <name evidence="1" type="ORF">C1280_30905</name>
</gene>
<reference evidence="1 2" key="1">
    <citation type="submission" date="2018-01" db="EMBL/GenBank/DDBJ databases">
        <title>G. obscuriglobus.</title>
        <authorList>
            <person name="Franke J."/>
            <person name="Blomberg W."/>
            <person name="Selmecki A."/>
        </authorList>
    </citation>
    <scope>NUCLEOTIDE SEQUENCE [LARGE SCALE GENOMIC DNA]</scope>
    <source>
        <strain evidence="1 2">DSM 5831</strain>
    </source>
</reference>
<dbReference type="AlphaFoldDB" id="A0A2Z3HFB5"/>
<dbReference type="KEGG" id="gog:C1280_30905"/>